<dbReference type="SUPFAM" id="SSF52768">
    <property type="entry name" value="Arginase/deacetylase"/>
    <property type="match status" value="1"/>
</dbReference>
<evidence type="ECO:0000313" key="17">
    <source>
        <dbReference type="EMBL" id="CAH1238929.1"/>
    </source>
</evidence>
<dbReference type="InterPro" id="IPR000286">
    <property type="entry name" value="HDACs"/>
</dbReference>
<evidence type="ECO:0000256" key="8">
    <source>
        <dbReference type="ARBA" id="ARBA00022853"/>
    </source>
</evidence>
<evidence type="ECO:0000256" key="4">
    <source>
        <dbReference type="ARBA" id="ARBA00022491"/>
    </source>
</evidence>
<keyword evidence="10 12" id="KW-0804">Transcription</keyword>
<dbReference type="GO" id="GO:0141221">
    <property type="term" value="F:histone deacetylase activity, hydrolytic mechanism"/>
    <property type="evidence" value="ECO:0007669"/>
    <property type="project" value="UniProtKB-EC"/>
</dbReference>
<evidence type="ECO:0000256" key="14">
    <source>
        <dbReference type="PIRSR" id="PIRSR037911-2"/>
    </source>
</evidence>
<name>A0A8J9VYE6_BRALA</name>
<dbReference type="Proteomes" id="UP000838412">
    <property type="component" value="Chromosome 10"/>
</dbReference>
<evidence type="ECO:0000256" key="2">
    <source>
        <dbReference type="ARBA" id="ARBA00007738"/>
    </source>
</evidence>
<dbReference type="PANTHER" id="PTHR45364">
    <property type="entry name" value="HISTONE DEACETYLASE 9-RELATED"/>
    <property type="match status" value="1"/>
</dbReference>
<gene>
    <name evidence="17" type="primary">HDAC4</name>
    <name evidence="17" type="ORF">BLAG_LOCUS3349</name>
</gene>
<evidence type="ECO:0000256" key="12">
    <source>
        <dbReference type="PIRNR" id="PIRNR037911"/>
    </source>
</evidence>
<keyword evidence="7 14" id="KW-0862">Zinc</keyword>
<sequence length="1093" mass="119443">MEGPEHPGSNVRFLAPAGEPGPRIIPEGMVIDGREQQVTAGGEVEDRLNYIKQQQALQRELLHQHFRQQEEQLARQHQAELQQHLHLQKLELLRQHFRQQEEDLARQHQSELQTQLHLQKVAVISRRPENMSPMGMRIGLMDSRGSYVLQALREQQELAQARGKLQEKQSERQKQLLAGKKKENSAMASTEVKEKLQTFILSKKQREAAANSLHQSTPLSMAHWPHGSLGHMPMSGDLAAAAAYKGHPMLGTYGSNADFPLRKTASEPNLKVRSRLKQKVAERRSSPLLRRRDGIGGSFKTRKPLSSEHPTVPYNVHALVDLSPTGVDTSSCKSAPGSGPSSPRSSHSNMVIAGNHEEAGVQPGVIPGRMVGGNAADFTLYTSPSLPNISLGLANSSSSADTTQTGEKVVQSALSREAELRAMAAARLGQPLTGHMIPTQSGLAHLAMHGGMESELNQSFPPGNPNLLHARMKALEQQGIPPVTVQHLLAGRARHGELAGPASTVAMIATTMSTGVSRPDNQPPNAIPRRLHPTLVRTKSAPLPGSHMHLQQQVLHSQHYMQALLRQHVVNKQQLGNGDIAKQPRPEPHPEETEEELKEHTQVTVKQEPLDSDEENEEEESCRQLDMNIDGTSAHRPLSRAQSSPATYNSVKSVFTTGVVYDPLMLKHSCSCGNNSYHPEHSGRIQSVWSRLQETGLVNRCERVRSRKATIDELKTCHSEQHVYLYGTNPLHRQKQDSKKLAGSLQKSFKYLPCGGLGVDADTIWNELHSPSALRMAAGCVIELAFKVAQGELKNGFAVVRPPGHHAEIDQAMGFCFFNSIAVTARLLVQRLKLNKVLIIDWDVHHGNGTQHMFYEDGQVLYISLHRWDSGNFFPGTGAPDECGNGAGLGRNVNVSFSGGLDPPMGDAEYMAAFRTVVMPIAVEFSPDLVLVSAGFDTAEGHAPQLGGYKVTPKCFGHMTKQLMSVAGGRVVLALEGGYDLAAICDCSEMCVQALLGDELPPLPKEIIEQPPNKNAVTSLEETIRLQSPHWSSLSRYASTVGYSLYEAYEREKEEADTVSALASLSVASAPGVGMSANRAEAAEPMEEDSTAA</sequence>
<accession>A0A8J9VYE6</accession>
<feature type="binding site" evidence="14">
    <location>
        <position position="754"/>
    </location>
    <ligand>
        <name>Zn(2+)</name>
        <dbReference type="ChEBI" id="CHEBI:29105"/>
    </ligand>
</feature>
<evidence type="ECO:0000256" key="3">
    <source>
        <dbReference type="ARBA" id="ARBA00012111"/>
    </source>
</evidence>
<dbReference type="Gene3D" id="3.40.800.20">
    <property type="entry name" value="Histone deacetylase domain"/>
    <property type="match status" value="1"/>
</dbReference>
<feature type="compositionally biased region" description="Basic and acidic residues" evidence="15">
    <location>
        <begin position="582"/>
        <end position="601"/>
    </location>
</feature>
<feature type="active site" evidence="13">
    <location>
        <position position="806"/>
    </location>
</feature>
<keyword evidence="11" id="KW-0539">Nucleus</keyword>
<keyword evidence="5 14" id="KW-0479">Metal-binding</keyword>
<evidence type="ECO:0000256" key="5">
    <source>
        <dbReference type="ARBA" id="ARBA00022723"/>
    </source>
</evidence>
<keyword evidence="9 12" id="KW-0805">Transcription regulation</keyword>
<keyword evidence="6 12" id="KW-0378">Hydrolase</keyword>
<feature type="region of interest" description="Disordered" evidence="15">
    <location>
        <begin position="160"/>
        <end position="189"/>
    </location>
</feature>
<feature type="region of interest" description="Disordered" evidence="15">
    <location>
        <begin position="327"/>
        <end position="349"/>
    </location>
</feature>
<dbReference type="InterPro" id="IPR023696">
    <property type="entry name" value="Ureohydrolase_dom_sf"/>
</dbReference>
<dbReference type="EC" id="3.5.1.98" evidence="3 12"/>
<keyword evidence="4 12" id="KW-0678">Repressor</keyword>
<evidence type="ECO:0000256" key="11">
    <source>
        <dbReference type="ARBA" id="ARBA00023242"/>
    </source>
</evidence>
<feature type="compositionally biased region" description="Acidic residues" evidence="15">
    <location>
        <begin position="1084"/>
        <end position="1093"/>
    </location>
</feature>
<feature type="region of interest" description="Disordered" evidence="15">
    <location>
        <begin position="1074"/>
        <end position="1093"/>
    </location>
</feature>
<evidence type="ECO:0000256" key="10">
    <source>
        <dbReference type="ARBA" id="ARBA00023163"/>
    </source>
</evidence>
<comment type="similarity">
    <text evidence="2 12">Belongs to the histone deacetylase family. HD type 2 subfamily.</text>
</comment>
<feature type="compositionally biased region" description="Low complexity" evidence="15">
    <location>
        <begin position="330"/>
        <end position="348"/>
    </location>
</feature>
<feature type="binding site" evidence="14">
    <location>
        <position position="678"/>
    </location>
    <ligand>
        <name>Zn(2+)</name>
        <dbReference type="ChEBI" id="CHEBI:29105"/>
    </ligand>
</feature>
<organism evidence="17 18">
    <name type="scientific">Branchiostoma lanceolatum</name>
    <name type="common">Common lancelet</name>
    <name type="synonym">Amphioxus lanceolatum</name>
    <dbReference type="NCBI Taxonomy" id="7740"/>
    <lineage>
        <taxon>Eukaryota</taxon>
        <taxon>Metazoa</taxon>
        <taxon>Chordata</taxon>
        <taxon>Cephalochordata</taxon>
        <taxon>Leptocardii</taxon>
        <taxon>Amphioxiformes</taxon>
        <taxon>Branchiostomatidae</taxon>
        <taxon>Branchiostoma</taxon>
    </lineage>
</organism>
<evidence type="ECO:0000256" key="1">
    <source>
        <dbReference type="ARBA" id="ARBA00004123"/>
    </source>
</evidence>
<protein>
    <recommendedName>
        <fullName evidence="3 12">Histone deacetylase</fullName>
        <ecNumber evidence="3 12">3.5.1.98</ecNumber>
    </recommendedName>
</protein>
<reference evidence="17" key="1">
    <citation type="submission" date="2022-01" db="EMBL/GenBank/DDBJ databases">
        <authorList>
            <person name="Braso-Vives M."/>
        </authorList>
    </citation>
    <scope>NUCLEOTIDE SEQUENCE</scope>
</reference>
<feature type="region of interest" description="Disordered" evidence="15">
    <location>
        <begin position="1"/>
        <end position="21"/>
    </location>
</feature>
<dbReference type="AlphaFoldDB" id="A0A8J9VYE6"/>
<dbReference type="FunFam" id="3.40.800.20:FF:000002">
    <property type="entry name" value="Histone deacetylase"/>
    <property type="match status" value="1"/>
</dbReference>
<feature type="binding site" evidence="14">
    <location>
        <position position="672"/>
    </location>
    <ligand>
        <name>Zn(2+)</name>
        <dbReference type="ChEBI" id="CHEBI:29105"/>
    </ligand>
</feature>
<comment type="catalytic activity">
    <reaction evidence="12">
        <text>N(6)-acetyl-L-lysyl-[histone] + H2O = L-lysyl-[histone] + acetate</text>
        <dbReference type="Rhea" id="RHEA:58196"/>
        <dbReference type="Rhea" id="RHEA-COMP:9845"/>
        <dbReference type="Rhea" id="RHEA-COMP:11338"/>
        <dbReference type="ChEBI" id="CHEBI:15377"/>
        <dbReference type="ChEBI" id="CHEBI:29969"/>
        <dbReference type="ChEBI" id="CHEBI:30089"/>
        <dbReference type="ChEBI" id="CHEBI:61930"/>
        <dbReference type="EC" id="3.5.1.98"/>
    </reaction>
</comment>
<evidence type="ECO:0000256" key="9">
    <source>
        <dbReference type="ARBA" id="ARBA00023015"/>
    </source>
</evidence>
<dbReference type="OrthoDB" id="424012at2759"/>
<comment type="subcellular location">
    <subcellularLocation>
        <location evidence="1 12">Nucleus</location>
    </subcellularLocation>
</comment>
<dbReference type="CDD" id="cd11681">
    <property type="entry name" value="HDAC_classIIa"/>
    <property type="match status" value="1"/>
</dbReference>
<dbReference type="PRINTS" id="PR01270">
    <property type="entry name" value="HDASUPER"/>
</dbReference>
<dbReference type="GO" id="GO:0046872">
    <property type="term" value="F:metal ion binding"/>
    <property type="evidence" value="ECO:0007669"/>
    <property type="project" value="UniProtKB-KW"/>
</dbReference>
<dbReference type="GO" id="GO:0000122">
    <property type="term" value="P:negative regulation of transcription by RNA polymerase II"/>
    <property type="evidence" value="ECO:0007669"/>
    <property type="project" value="InterPro"/>
</dbReference>
<dbReference type="InterPro" id="IPR037138">
    <property type="entry name" value="His_deacetylse_dom_sf"/>
</dbReference>
<proteinExistence type="inferred from homology"/>
<keyword evidence="18" id="KW-1185">Reference proteome</keyword>
<evidence type="ECO:0000313" key="18">
    <source>
        <dbReference type="Proteomes" id="UP000838412"/>
    </source>
</evidence>
<dbReference type="GO" id="GO:0005634">
    <property type="term" value="C:nucleus"/>
    <property type="evidence" value="ECO:0007669"/>
    <property type="project" value="UniProtKB-SubCell"/>
</dbReference>
<dbReference type="PIRSF" id="PIRSF037911">
    <property type="entry name" value="HDAC_II_euk"/>
    <property type="match status" value="1"/>
</dbReference>
<evidence type="ECO:0000256" key="15">
    <source>
        <dbReference type="SAM" id="MobiDB-lite"/>
    </source>
</evidence>
<dbReference type="InterPro" id="IPR023801">
    <property type="entry name" value="His_deacetylse_dom"/>
</dbReference>
<evidence type="ECO:0000256" key="13">
    <source>
        <dbReference type="PIRSR" id="PIRSR037911-1"/>
    </source>
</evidence>
<evidence type="ECO:0000259" key="16">
    <source>
        <dbReference type="Pfam" id="PF00850"/>
    </source>
</evidence>
<evidence type="ECO:0000256" key="6">
    <source>
        <dbReference type="ARBA" id="ARBA00022801"/>
    </source>
</evidence>
<keyword evidence="8 12" id="KW-0156">Chromatin regulator</keyword>
<feature type="domain" description="Histone deacetylase" evidence="16">
    <location>
        <begin position="678"/>
        <end position="995"/>
    </location>
</feature>
<comment type="function">
    <text evidence="12">Responsible for the deacetylation of lysine residues on the N-terminal part of the core histones (H2A, H2B, H3 and H4). Histone deacetylation gives a tag for epigenetic repression and plays an important role in transcriptional regulation, cell cycle progression and developmental events.</text>
</comment>
<feature type="region of interest" description="Disordered" evidence="15">
    <location>
        <begin position="273"/>
        <end position="312"/>
    </location>
</feature>
<feature type="region of interest" description="Disordered" evidence="15">
    <location>
        <begin position="577"/>
        <end position="623"/>
    </location>
</feature>
<dbReference type="InterPro" id="IPR046949">
    <property type="entry name" value="HDAC4/5/7/9"/>
</dbReference>
<dbReference type="EMBL" id="OV696695">
    <property type="protein sequence ID" value="CAH1238929.1"/>
    <property type="molecule type" value="Genomic_DNA"/>
</dbReference>
<feature type="compositionally biased region" description="Acidic residues" evidence="15">
    <location>
        <begin position="610"/>
        <end position="620"/>
    </location>
</feature>
<dbReference type="PANTHER" id="PTHR45364:SF13">
    <property type="entry name" value="HISTONE DEACETYLASE"/>
    <property type="match status" value="1"/>
</dbReference>
<feature type="binding site" evidence="14">
    <location>
        <position position="670"/>
    </location>
    <ligand>
        <name>Zn(2+)</name>
        <dbReference type="ChEBI" id="CHEBI:29105"/>
    </ligand>
</feature>
<feature type="compositionally biased region" description="Basic and acidic residues" evidence="15">
    <location>
        <begin position="279"/>
        <end position="294"/>
    </location>
</feature>
<dbReference type="Pfam" id="PF00850">
    <property type="entry name" value="Hist_deacetyl"/>
    <property type="match status" value="1"/>
</dbReference>
<evidence type="ECO:0000256" key="7">
    <source>
        <dbReference type="ARBA" id="ARBA00022833"/>
    </source>
</evidence>
<feature type="compositionally biased region" description="Basic and acidic residues" evidence="15">
    <location>
        <begin position="164"/>
        <end position="184"/>
    </location>
</feature>